<keyword evidence="3" id="KW-0210">Decarboxylase</keyword>
<dbReference type="GO" id="GO:0004058">
    <property type="term" value="F:aromatic-L-amino-acid decarboxylase activity"/>
    <property type="evidence" value="ECO:0007669"/>
    <property type="project" value="UniProtKB-ARBA"/>
</dbReference>
<gene>
    <name evidence="9" type="ORF">G3I59_10280</name>
    <name evidence="10" type="ORF">SAMN05421854_102138</name>
</gene>
<comment type="cofactor">
    <cofactor evidence="1 7 8">
        <name>pyridoxal 5'-phosphate</name>
        <dbReference type="ChEBI" id="CHEBI:597326"/>
    </cofactor>
</comment>
<dbReference type="InterPro" id="IPR015424">
    <property type="entry name" value="PyrdxlP-dep_Trfase"/>
</dbReference>
<organism evidence="10 11">
    <name type="scientific">Amycolatopsis rubida</name>
    <dbReference type="NCBI Taxonomy" id="112413"/>
    <lineage>
        <taxon>Bacteria</taxon>
        <taxon>Bacillati</taxon>
        <taxon>Actinomycetota</taxon>
        <taxon>Actinomycetes</taxon>
        <taxon>Pseudonocardiales</taxon>
        <taxon>Pseudonocardiaceae</taxon>
        <taxon>Amycolatopsis</taxon>
    </lineage>
</organism>
<dbReference type="InterPro" id="IPR015422">
    <property type="entry name" value="PyrdxlP-dep_Trfase_small"/>
</dbReference>
<keyword evidence="12" id="KW-1185">Reference proteome</keyword>
<dbReference type="InterPro" id="IPR002129">
    <property type="entry name" value="PyrdxlP-dep_de-COase"/>
</dbReference>
<dbReference type="EMBL" id="FOWC01000002">
    <property type="protein sequence ID" value="SFO52938.1"/>
    <property type="molecule type" value="Genomic_DNA"/>
</dbReference>
<feature type="modified residue" description="N6-(pyridoxal phosphate)lysine" evidence="7">
    <location>
        <position position="306"/>
    </location>
</feature>
<reference evidence="10 11" key="1">
    <citation type="submission" date="2016-10" db="EMBL/GenBank/DDBJ databases">
        <authorList>
            <person name="de Groot N.N."/>
        </authorList>
    </citation>
    <scope>NUCLEOTIDE SEQUENCE [LARGE SCALE GENOMIC DNA]</scope>
    <source>
        <strain evidence="10 11">DSM 44637</strain>
    </source>
</reference>
<dbReference type="Proteomes" id="UP000470404">
    <property type="component" value="Unassembled WGS sequence"/>
</dbReference>
<dbReference type="PANTHER" id="PTHR11999:SF70">
    <property type="entry name" value="MIP05841P"/>
    <property type="match status" value="1"/>
</dbReference>
<dbReference type="GO" id="GO:0017000">
    <property type="term" value="P:antibiotic biosynthetic process"/>
    <property type="evidence" value="ECO:0007669"/>
    <property type="project" value="UniProtKB-KW"/>
</dbReference>
<evidence type="ECO:0000313" key="10">
    <source>
        <dbReference type="EMBL" id="SFO52938.1"/>
    </source>
</evidence>
<dbReference type="Proteomes" id="UP000199137">
    <property type="component" value="Unassembled WGS sequence"/>
</dbReference>
<dbReference type="Pfam" id="PF00282">
    <property type="entry name" value="Pyridoxal_deC"/>
    <property type="match status" value="1"/>
</dbReference>
<protein>
    <submittedName>
        <fullName evidence="9">Aminotransferase class V-fold PLP-dependent enzyme</fullName>
    </submittedName>
    <submittedName>
        <fullName evidence="10">Glutamate or tyrosine decarboxylase</fullName>
    </submittedName>
</protein>
<dbReference type="GO" id="GO:0019752">
    <property type="term" value="P:carboxylic acid metabolic process"/>
    <property type="evidence" value="ECO:0007669"/>
    <property type="project" value="InterPro"/>
</dbReference>
<evidence type="ECO:0000256" key="8">
    <source>
        <dbReference type="RuleBase" id="RU000382"/>
    </source>
</evidence>
<name>A0A1I5HX61_9PSEU</name>
<comment type="similarity">
    <text evidence="2 8">Belongs to the group II decarboxylase family.</text>
</comment>
<dbReference type="Gene3D" id="3.40.640.10">
    <property type="entry name" value="Type I PLP-dependent aspartate aminotransferase-like (Major domain)"/>
    <property type="match status" value="1"/>
</dbReference>
<dbReference type="GO" id="GO:0030170">
    <property type="term" value="F:pyridoxal phosphate binding"/>
    <property type="evidence" value="ECO:0007669"/>
    <property type="project" value="InterPro"/>
</dbReference>
<evidence type="ECO:0000313" key="11">
    <source>
        <dbReference type="Proteomes" id="UP000199137"/>
    </source>
</evidence>
<evidence type="ECO:0000313" key="9">
    <source>
        <dbReference type="EMBL" id="NEC55963.1"/>
    </source>
</evidence>
<keyword evidence="9" id="KW-0808">Transferase</keyword>
<evidence type="ECO:0000256" key="2">
    <source>
        <dbReference type="ARBA" id="ARBA00009533"/>
    </source>
</evidence>
<dbReference type="Gene3D" id="3.90.1150.170">
    <property type="match status" value="1"/>
</dbReference>
<dbReference type="SUPFAM" id="SSF53383">
    <property type="entry name" value="PLP-dependent transferases"/>
    <property type="match status" value="1"/>
</dbReference>
<accession>A0A1I5HX61</accession>
<evidence type="ECO:0000256" key="3">
    <source>
        <dbReference type="ARBA" id="ARBA00022793"/>
    </source>
</evidence>
<dbReference type="STRING" id="112413.SAMN05421854_102138"/>
<proteinExistence type="inferred from homology"/>
<keyword evidence="4 7" id="KW-0663">Pyridoxal phosphate</keyword>
<evidence type="ECO:0000256" key="7">
    <source>
        <dbReference type="PIRSR" id="PIRSR602129-50"/>
    </source>
</evidence>
<dbReference type="InterPro" id="IPR010977">
    <property type="entry name" value="Aromatic_deC"/>
</dbReference>
<keyword evidence="9" id="KW-0032">Aminotransferase</keyword>
<dbReference type="GO" id="GO:0008483">
    <property type="term" value="F:transaminase activity"/>
    <property type="evidence" value="ECO:0007669"/>
    <property type="project" value="UniProtKB-KW"/>
</dbReference>
<evidence type="ECO:0000256" key="5">
    <source>
        <dbReference type="ARBA" id="ARBA00023194"/>
    </source>
</evidence>
<keyword evidence="6 8" id="KW-0456">Lyase</keyword>
<evidence type="ECO:0000256" key="6">
    <source>
        <dbReference type="ARBA" id="ARBA00023239"/>
    </source>
</evidence>
<keyword evidence="5" id="KW-0045">Antibiotic biosynthesis</keyword>
<evidence type="ECO:0000256" key="4">
    <source>
        <dbReference type="ARBA" id="ARBA00022898"/>
    </source>
</evidence>
<evidence type="ECO:0000256" key="1">
    <source>
        <dbReference type="ARBA" id="ARBA00001933"/>
    </source>
</evidence>
<dbReference type="AlphaFoldDB" id="A0A1I5HX61"/>
<dbReference type="Gene3D" id="3.90.1150.10">
    <property type="entry name" value="Aspartate Aminotransferase, domain 1"/>
    <property type="match status" value="1"/>
</dbReference>
<dbReference type="InterPro" id="IPR015421">
    <property type="entry name" value="PyrdxlP-dep_Trfase_major"/>
</dbReference>
<dbReference type="RefSeq" id="WP_067580762.1">
    <property type="nucleotide sequence ID" value="NZ_FOWC01000002.1"/>
</dbReference>
<dbReference type="OrthoDB" id="3335676at2"/>
<dbReference type="EMBL" id="JAAGNC010000061">
    <property type="protein sequence ID" value="NEC55963.1"/>
    <property type="molecule type" value="Genomic_DNA"/>
</dbReference>
<sequence>MADGQDRGGVATDAESAAKLLHGVVDQLVEGWRTRPERPASPATADAAEIRAWLGRYPLEKPEDLAQAVPEVLAALDRWTVHTDHPGYFGLFNPAATWAGVAGDLITAAVNPQLAAWSHAPFAVEAEQRCIDLFSGRLGLPASAGGHFTSGGAEANATAVLTALTRAFPEYSTGGLRALDAAPVFYAGADSHLAWLKIAHATGLGRDACRLVPSEASGRMDVAALEALLAEDRRDGKAPFLVVATAGTTGAGMIDPLPRIAHLAHEAGLRFHVDAAWGGAVCLSDRLRGVLTGIERADTITVDAHKWLSVPMGAGMFFTRDRAELSSSFTVSTSYMPGRVDDTADPYTTSAQWSRRFTGLKLWLSLLAYGISGYRDQIEHDAALGQVLRDQLTGAGWLALNDTPLPIVCATRADAPADPAESWRWHSDLADRVNATGSAWVSPVRVAGRPAVRMCVISWRTRTEDIARLRELLDRV</sequence>
<dbReference type="PANTHER" id="PTHR11999">
    <property type="entry name" value="GROUP II PYRIDOXAL-5-PHOSPHATE DECARBOXYLASE"/>
    <property type="match status" value="1"/>
</dbReference>
<evidence type="ECO:0000313" key="12">
    <source>
        <dbReference type="Proteomes" id="UP000470404"/>
    </source>
</evidence>
<reference evidence="9 12" key="2">
    <citation type="submission" date="2020-01" db="EMBL/GenBank/DDBJ databases">
        <title>Insect and environment-associated Actinomycetes.</title>
        <authorList>
            <person name="Currrie C."/>
            <person name="Chevrette M."/>
            <person name="Carlson C."/>
            <person name="Stubbendieck R."/>
            <person name="Wendt-Pienkowski E."/>
        </authorList>
    </citation>
    <scope>NUCLEOTIDE SEQUENCE [LARGE SCALE GENOMIC DNA]</scope>
    <source>
        <strain evidence="9 12">SID8386</strain>
    </source>
</reference>